<proteinExistence type="inferred from homology"/>
<keyword evidence="6" id="KW-1185">Reference proteome</keyword>
<dbReference type="Proteomes" id="UP001558481">
    <property type="component" value="Unassembled WGS sequence"/>
</dbReference>
<feature type="region of interest" description="Disordered" evidence="3">
    <location>
        <begin position="170"/>
        <end position="219"/>
    </location>
</feature>
<reference evidence="5 6" key="1">
    <citation type="journal article" date="2024" name="Fungal Genet. Biol.">
        <title>The porcine skin microbiome exhibits broad fungal antagonism.</title>
        <authorList>
            <person name="De La Cruz K.F."/>
            <person name="Townsend E.C."/>
            <person name="Alex Cheong J.Z."/>
            <person name="Salamzade R."/>
            <person name="Liu A."/>
            <person name="Sandstrom S."/>
            <person name="Davila E."/>
            <person name="Huang L."/>
            <person name="Xu K.H."/>
            <person name="Wu S.Y."/>
            <person name="Meudt J.J."/>
            <person name="Shanmuganayagam D."/>
            <person name="Gibson A.L.F."/>
            <person name="Kalan L.R."/>
        </authorList>
    </citation>
    <scope>NUCLEOTIDE SEQUENCE [LARGE SCALE GENOMIC DNA]</scope>
    <source>
        <strain evidence="5 6">LK2625</strain>
    </source>
</reference>
<dbReference type="SUPFAM" id="SSF47240">
    <property type="entry name" value="Ferritin-like"/>
    <property type="match status" value="1"/>
</dbReference>
<dbReference type="Gene3D" id="1.20.1260.10">
    <property type="match status" value="1"/>
</dbReference>
<dbReference type="CDD" id="cd01043">
    <property type="entry name" value="DPS"/>
    <property type="match status" value="1"/>
</dbReference>
<dbReference type="RefSeq" id="WP_368629811.1">
    <property type="nucleotide sequence ID" value="NZ_JAYWLU010000014.1"/>
</dbReference>
<dbReference type="InterPro" id="IPR008331">
    <property type="entry name" value="Ferritin_DPS_dom"/>
</dbReference>
<sequence length="219" mass="23818">MAKKSTKNASYTVPGLTTTEGHALADTLQQRLNALNDLQLTLKHAHWNVVGPNFISVHEMLDPQIETVRGFVDEVAERMATMGVSPNGLPGAIVASRKWDDYDVMRATGVEHLAALDLVYSGVIKDHRKAIEKAGKVDPITEDMLIGQVKGLELFQWFMRSHIESVSGQLENSNASTEKGAANSVATDKSGKLTKSTKSTKSSKSAKAEKSDKKADKKK</sequence>
<feature type="domain" description="Ferritin/DPS" evidence="4">
    <location>
        <begin position="26"/>
        <end position="165"/>
    </location>
</feature>
<dbReference type="PANTHER" id="PTHR42932">
    <property type="entry name" value="GENERAL STRESS PROTEIN 20U"/>
    <property type="match status" value="1"/>
</dbReference>
<gene>
    <name evidence="5" type="ORF">VVR66_12805</name>
</gene>
<evidence type="ECO:0000313" key="5">
    <source>
        <dbReference type="EMBL" id="MEX3595594.1"/>
    </source>
</evidence>
<organism evidence="5 6">
    <name type="scientific">Kocuria carniphila</name>
    <dbReference type="NCBI Taxonomy" id="262208"/>
    <lineage>
        <taxon>Bacteria</taxon>
        <taxon>Bacillati</taxon>
        <taxon>Actinomycetota</taxon>
        <taxon>Actinomycetes</taxon>
        <taxon>Micrococcales</taxon>
        <taxon>Micrococcaceae</taxon>
        <taxon>Kocuria</taxon>
    </lineage>
</organism>
<comment type="caution">
    <text evidence="5">The sequence shown here is derived from an EMBL/GenBank/DDBJ whole genome shotgun (WGS) entry which is preliminary data.</text>
</comment>
<accession>A0ABV3V4A5</accession>
<dbReference type="PRINTS" id="PR01346">
    <property type="entry name" value="HELNAPAPROT"/>
</dbReference>
<feature type="compositionally biased region" description="Basic and acidic residues" evidence="3">
    <location>
        <begin position="206"/>
        <end position="219"/>
    </location>
</feature>
<evidence type="ECO:0000313" key="6">
    <source>
        <dbReference type="Proteomes" id="UP001558481"/>
    </source>
</evidence>
<dbReference type="EMBL" id="JAYWLU010000014">
    <property type="protein sequence ID" value="MEX3595594.1"/>
    <property type="molecule type" value="Genomic_DNA"/>
</dbReference>
<protein>
    <submittedName>
        <fullName evidence="5">DNA starvation/stationary phase protection protein</fullName>
    </submittedName>
</protein>
<evidence type="ECO:0000256" key="3">
    <source>
        <dbReference type="SAM" id="MobiDB-lite"/>
    </source>
</evidence>
<dbReference type="InterPro" id="IPR012347">
    <property type="entry name" value="Ferritin-like"/>
</dbReference>
<evidence type="ECO:0000256" key="2">
    <source>
        <dbReference type="RuleBase" id="RU003875"/>
    </source>
</evidence>
<name>A0ABV3V4A5_9MICC</name>
<dbReference type="InterPro" id="IPR023188">
    <property type="entry name" value="DPS_DNA-bd_CS"/>
</dbReference>
<dbReference type="InterPro" id="IPR002177">
    <property type="entry name" value="DPS_DNA-bd"/>
</dbReference>
<dbReference type="Pfam" id="PF00210">
    <property type="entry name" value="Ferritin"/>
    <property type="match status" value="1"/>
</dbReference>
<evidence type="ECO:0000256" key="1">
    <source>
        <dbReference type="ARBA" id="ARBA00009497"/>
    </source>
</evidence>
<dbReference type="InterPro" id="IPR009078">
    <property type="entry name" value="Ferritin-like_SF"/>
</dbReference>
<dbReference type="PROSITE" id="PS00818">
    <property type="entry name" value="DPS_1"/>
    <property type="match status" value="1"/>
</dbReference>
<dbReference type="PANTHER" id="PTHR42932:SF3">
    <property type="entry name" value="DNA PROTECTION DURING STARVATION PROTEIN"/>
    <property type="match status" value="1"/>
</dbReference>
<evidence type="ECO:0000259" key="4">
    <source>
        <dbReference type="Pfam" id="PF00210"/>
    </source>
</evidence>
<comment type="similarity">
    <text evidence="1 2">Belongs to the Dps family.</text>
</comment>
<feature type="compositionally biased region" description="Low complexity" evidence="3">
    <location>
        <begin position="193"/>
        <end position="205"/>
    </location>
</feature>